<dbReference type="GO" id="GO:0016651">
    <property type="term" value="F:oxidoreductase activity, acting on NAD(P)H"/>
    <property type="evidence" value="ECO:0007669"/>
    <property type="project" value="TreeGrafter"/>
</dbReference>
<dbReference type="InterPro" id="IPR013154">
    <property type="entry name" value="ADH-like_N"/>
</dbReference>
<keyword evidence="5" id="KW-1185">Reference proteome</keyword>
<evidence type="ECO:0000256" key="2">
    <source>
        <dbReference type="ARBA" id="ARBA00023002"/>
    </source>
</evidence>
<dbReference type="SUPFAM" id="SSF50129">
    <property type="entry name" value="GroES-like"/>
    <property type="match status" value="1"/>
</dbReference>
<protein>
    <submittedName>
        <fullName evidence="4">Zinc-binding alcohol dehydrogenase family protein</fullName>
    </submittedName>
</protein>
<dbReference type="OrthoDB" id="9787435at2"/>
<dbReference type="PANTHER" id="PTHR48106:SF18">
    <property type="entry name" value="QUINONE OXIDOREDUCTASE PIG3"/>
    <property type="match status" value="1"/>
</dbReference>
<reference evidence="4 5" key="1">
    <citation type="submission" date="2019-04" db="EMBL/GenBank/DDBJ databases">
        <title>Flavobacterium sp. nov. isolated from construction timber.</title>
        <authorList>
            <person name="Lin S.-Y."/>
            <person name="Chang C.-T."/>
            <person name="Young C.-C."/>
        </authorList>
    </citation>
    <scope>NUCLEOTIDE SEQUENCE [LARGE SCALE GENOMIC DNA]</scope>
    <source>
        <strain evidence="4 5">CC-CTC003</strain>
    </source>
</reference>
<dbReference type="PANTHER" id="PTHR48106">
    <property type="entry name" value="QUINONE OXIDOREDUCTASE PIG3-RELATED"/>
    <property type="match status" value="1"/>
</dbReference>
<keyword evidence="1" id="KW-0521">NADP</keyword>
<organism evidence="4 5">
    <name type="scientific">Flavobacterium supellecticarium</name>
    <dbReference type="NCBI Taxonomy" id="2565924"/>
    <lineage>
        <taxon>Bacteria</taxon>
        <taxon>Pseudomonadati</taxon>
        <taxon>Bacteroidota</taxon>
        <taxon>Flavobacteriia</taxon>
        <taxon>Flavobacteriales</taxon>
        <taxon>Flavobacteriaceae</taxon>
        <taxon>Flavobacterium</taxon>
    </lineage>
</organism>
<keyword evidence="2" id="KW-0560">Oxidoreductase</keyword>
<dbReference type="InterPro" id="IPR036291">
    <property type="entry name" value="NAD(P)-bd_dom_sf"/>
</dbReference>
<evidence type="ECO:0000313" key="4">
    <source>
        <dbReference type="EMBL" id="THF49525.1"/>
    </source>
</evidence>
<dbReference type="RefSeq" id="WP_136403530.1">
    <property type="nucleotide sequence ID" value="NZ_SSNZ01000005.1"/>
</dbReference>
<proteinExistence type="predicted"/>
<evidence type="ECO:0000259" key="3">
    <source>
        <dbReference type="SMART" id="SM00829"/>
    </source>
</evidence>
<dbReference type="GO" id="GO:0070402">
    <property type="term" value="F:NADPH binding"/>
    <property type="evidence" value="ECO:0007669"/>
    <property type="project" value="TreeGrafter"/>
</dbReference>
<dbReference type="SUPFAM" id="SSF51735">
    <property type="entry name" value="NAD(P)-binding Rossmann-fold domains"/>
    <property type="match status" value="1"/>
</dbReference>
<comment type="caution">
    <text evidence="4">The sequence shown here is derived from an EMBL/GenBank/DDBJ whole genome shotgun (WGS) entry which is preliminary data.</text>
</comment>
<sequence length="362" mass="40579">MRALAVLSPSLYEKTDARKRHLFAIDQHQIPLGFVTANPPDFDTNATTTANYVLVRKTSFSLNYRDLGIIEQAWKKVRDMEQETFYPIGSDFCGIVEEVGSNVTTLQVGDKVIGNNFFPYPEDNAMPGIPSNHASREFEIYHHGKLMKVPDGIPEEQAGSMSIGAQTAAAMIRKANIKDGDVVLVTSVTSNTSFFFLNLLKDKNCTVYGLSYSGKNTDTVKRHFPFIKEIFSFKDMAFPDHLYFDVVLDAFADTYLTALCSRLNFNARYLTCGIYNQSTEKMKTAEKINLTTLIADLMFRNVQLIANCLGTGEDLKNGIDGFKNDTLVIDQVFTDENALTSFLEKTYNSEGNKFGKVSFKYS</sequence>
<dbReference type="Gene3D" id="3.90.180.10">
    <property type="entry name" value="Medium-chain alcohol dehydrogenases, catalytic domain"/>
    <property type="match status" value="1"/>
</dbReference>
<gene>
    <name evidence="4" type="ORF">E6C50_12320</name>
</gene>
<dbReference type="InterPro" id="IPR020843">
    <property type="entry name" value="ER"/>
</dbReference>
<dbReference type="SMART" id="SM00829">
    <property type="entry name" value="PKS_ER"/>
    <property type="match status" value="1"/>
</dbReference>
<dbReference type="Proteomes" id="UP000307507">
    <property type="component" value="Unassembled WGS sequence"/>
</dbReference>
<evidence type="ECO:0000256" key="1">
    <source>
        <dbReference type="ARBA" id="ARBA00022857"/>
    </source>
</evidence>
<accession>A0A4S3ZV48</accession>
<name>A0A4S3ZV48_9FLAO</name>
<dbReference type="EMBL" id="SSNZ01000005">
    <property type="protein sequence ID" value="THF49525.1"/>
    <property type="molecule type" value="Genomic_DNA"/>
</dbReference>
<evidence type="ECO:0000313" key="5">
    <source>
        <dbReference type="Proteomes" id="UP000307507"/>
    </source>
</evidence>
<dbReference type="Pfam" id="PF08240">
    <property type="entry name" value="ADH_N"/>
    <property type="match status" value="1"/>
</dbReference>
<feature type="domain" description="Enoyl reductase (ER)" evidence="3">
    <location>
        <begin position="33"/>
        <end position="359"/>
    </location>
</feature>
<dbReference type="AlphaFoldDB" id="A0A4S3ZV48"/>
<dbReference type="InterPro" id="IPR011032">
    <property type="entry name" value="GroES-like_sf"/>
</dbReference>